<accession>A0A1Y1Y397</accession>
<dbReference type="GO" id="GO:0016020">
    <property type="term" value="C:membrane"/>
    <property type="evidence" value="ECO:0007669"/>
    <property type="project" value="UniProtKB-SubCell"/>
</dbReference>
<dbReference type="EC" id="2.3.1.225" evidence="10"/>
<evidence type="ECO:0000256" key="5">
    <source>
        <dbReference type="ARBA" id="ARBA00023136"/>
    </source>
</evidence>
<dbReference type="GO" id="GO:0005783">
    <property type="term" value="C:endoplasmic reticulum"/>
    <property type="evidence" value="ECO:0007669"/>
    <property type="project" value="TreeGrafter"/>
</dbReference>
<feature type="domain" description="Palmitoyltransferase DHHC" evidence="11">
    <location>
        <begin position="89"/>
        <end position="229"/>
    </location>
</feature>
<dbReference type="GO" id="GO:0019706">
    <property type="term" value="F:protein-cysteine S-palmitoyltransferase activity"/>
    <property type="evidence" value="ECO:0007669"/>
    <property type="project" value="UniProtKB-EC"/>
</dbReference>
<evidence type="ECO:0000256" key="3">
    <source>
        <dbReference type="ARBA" id="ARBA00022692"/>
    </source>
</evidence>
<comment type="subcellular location">
    <subcellularLocation>
        <location evidence="1">Membrane</location>
        <topology evidence="1">Multi-pass membrane protein</topology>
    </subcellularLocation>
</comment>
<evidence type="ECO:0000313" key="13">
    <source>
        <dbReference type="Proteomes" id="UP000193498"/>
    </source>
</evidence>
<comment type="catalytic activity">
    <reaction evidence="9 10">
        <text>L-cysteinyl-[protein] + hexadecanoyl-CoA = S-hexadecanoyl-L-cysteinyl-[protein] + CoA</text>
        <dbReference type="Rhea" id="RHEA:36683"/>
        <dbReference type="Rhea" id="RHEA-COMP:10131"/>
        <dbReference type="Rhea" id="RHEA-COMP:11032"/>
        <dbReference type="ChEBI" id="CHEBI:29950"/>
        <dbReference type="ChEBI" id="CHEBI:57287"/>
        <dbReference type="ChEBI" id="CHEBI:57379"/>
        <dbReference type="ChEBI" id="CHEBI:74151"/>
        <dbReference type="EC" id="2.3.1.225"/>
    </reaction>
</comment>
<comment type="similarity">
    <text evidence="10">Belongs to the DHHC palmitoyltransferase family.</text>
</comment>
<dbReference type="Pfam" id="PF01529">
    <property type="entry name" value="DHHC"/>
    <property type="match status" value="1"/>
</dbReference>
<dbReference type="InterPro" id="IPR001594">
    <property type="entry name" value="Palmitoyltrfase_DHHC"/>
</dbReference>
<evidence type="ECO:0000256" key="9">
    <source>
        <dbReference type="ARBA" id="ARBA00048048"/>
    </source>
</evidence>
<dbReference type="AlphaFoldDB" id="A0A1Y1Y397"/>
<keyword evidence="5 10" id="KW-0472">Membrane</keyword>
<keyword evidence="6" id="KW-0564">Palmitate</keyword>
<reference evidence="12 13" key="1">
    <citation type="submission" date="2016-07" db="EMBL/GenBank/DDBJ databases">
        <title>Pervasive Adenine N6-methylation of Active Genes in Fungi.</title>
        <authorList>
            <consortium name="DOE Joint Genome Institute"/>
            <person name="Mondo S.J."/>
            <person name="Dannebaum R.O."/>
            <person name="Kuo R.C."/>
            <person name="Labutti K."/>
            <person name="Haridas S."/>
            <person name="Kuo A."/>
            <person name="Salamov A."/>
            <person name="Ahrendt S.R."/>
            <person name="Lipzen A."/>
            <person name="Sullivan W."/>
            <person name="Andreopoulos W.B."/>
            <person name="Clum A."/>
            <person name="Lindquist E."/>
            <person name="Daum C."/>
            <person name="Ramamoorthy G.K."/>
            <person name="Gryganskyi A."/>
            <person name="Culley D."/>
            <person name="Magnuson J.K."/>
            <person name="James T.Y."/>
            <person name="O'Malley M.A."/>
            <person name="Stajich J.E."/>
            <person name="Spatafora J.W."/>
            <person name="Visel A."/>
            <person name="Grigoriev I.V."/>
        </authorList>
    </citation>
    <scope>NUCLEOTIDE SEQUENCE [LARGE SCALE GENOMIC DNA]</scope>
    <source>
        <strain evidence="12 13">CBS 931.73</strain>
    </source>
</reference>
<sequence>NYVIYAANPLLQGLYCFLLTLGVWVFFSRGWSKLADTSLADFHYCTIPLMVVITYGSFGLVSFSDPGIINAENSLMARRRYEYDYVLYEPKECETCHFIRPARSKHCSRCNVCVGLFDHHCIWVNNCIGQGNHHYFLVFLGATLAISLYATYVVAVILIELGFPESWYGDIDQLDQLDWLDYLFVIDDNPMLFSLGVLSFAIAVILTFFLGLHLYTVASGTTTNESIKWARLRADIRQGRFHVQHDQVRQRKVMRDENSAVDREDLIKVRSISQLRNIYDKGAWGNLLEALIPPKM</sequence>
<feature type="transmembrane region" description="Helical" evidence="10">
    <location>
        <begin position="191"/>
        <end position="215"/>
    </location>
</feature>
<dbReference type="PANTHER" id="PTHR22883:SF488">
    <property type="entry name" value="PALMITOYLTRANSFERASE"/>
    <property type="match status" value="1"/>
</dbReference>
<evidence type="ECO:0000313" key="12">
    <source>
        <dbReference type="EMBL" id="ORX92502.1"/>
    </source>
</evidence>
<comment type="caution">
    <text evidence="12">The sequence shown here is derived from an EMBL/GenBank/DDBJ whole genome shotgun (WGS) entry which is preliminary data.</text>
</comment>
<proteinExistence type="inferred from homology"/>
<dbReference type="GO" id="GO:0005794">
    <property type="term" value="C:Golgi apparatus"/>
    <property type="evidence" value="ECO:0007669"/>
    <property type="project" value="TreeGrafter"/>
</dbReference>
<keyword evidence="3 10" id="KW-0812">Transmembrane</keyword>
<comment type="domain">
    <text evidence="10">The DHHC domain is required for palmitoyltransferase activity.</text>
</comment>
<dbReference type="EMBL" id="MCFE01000272">
    <property type="protein sequence ID" value="ORX92502.1"/>
    <property type="molecule type" value="Genomic_DNA"/>
</dbReference>
<feature type="non-terminal residue" evidence="12">
    <location>
        <position position="1"/>
    </location>
</feature>
<dbReference type="OrthoDB" id="9909019at2759"/>
<evidence type="ECO:0000256" key="1">
    <source>
        <dbReference type="ARBA" id="ARBA00004141"/>
    </source>
</evidence>
<evidence type="ECO:0000256" key="2">
    <source>
        <dbReference type="ARBA" id="ARBA00022679"/>
    </source>
</evidence>
<dbReference type="Proteomes" id="UP000193498">
    <property type="component" value="Unassembled WGS sequence"/>
</dbReference>
<keyword evidence="4 10" id="KW-1133">Transmembrane helix</keyword>
<feature type="transmembrane region" description="Helical" evidence="10">
    <location>
        <begin position="135"/>
        <end position="159"/>
    </location>
</feature>
<protein>
    <recommendedName>
        <fullName evidence="10">Palmitoyltransferase</fullName>
        <ecNumber evidence="10">2.3.1.225</ecNumber>
    </recommendedName>
</protein>
<dbReference type="PROSITE" id="PS50216">
    <property type="entry name" value="DHHC"/>
    <property type="match status" value="1"/>
</dbReference>
<dbReference type="InterPro" id="IPR039859">
    <property type="entry name" value="PFA4/ZDH16/20/ERF2-like"/>
</dbReference>
<keyword evidence="2 10" id="KW-0808">Transferase</keyword>
<evidence type="ECO:0000256" key="8">
    <source>
        <dbReference type="ARBA" id="ARBA00023315"/>
    </source>
</evidence>
<organism evidence="12 13">
    <name type="scientific">Basidiobolus meristosporus CBS 931.73</name>
    <dbReference type="NCBI Taxonomy" id="1314790"/>
    <lineage>
        <taxon>Eukaryota</taxon>
        <taxon>Fungi</taxon>
        <taxon>Fungi incertae sedis</taxon>
        <taxon>Zoopagomycota</taxon>
        <taxon>Entomophthoromycotina</taxon>
        <taxon>Basidiobolomycetes</taxon>
        <taxon>Basidiobolales</taxon>
        <taxon>Basidiobolaceae</taxon>
        <taxon>Basidiobolus</taxon>
    </lineage>
</organism>
<evidence type="ECO:0000256" key="7">
    <source>
        <dbReference type="ARBA" id="ARBA00023288"/>
    </source>
</evidence>
<evidence type="ECO:0000256" key="4">
    <source>
        <dbReference type="ARBA" id="ARBA00022989"/>
    </source>
</evidence>
<dbReference type="InParanoid" id="A0A1Y1Y397"/>
<evidence type="ECO:0000256" key="10">
    <source>
        <dbReference type="RuleBase" id="RU079119"/>
    </source>
</evidence>
<gene>
    <name evidence="12" type="ORF">K493DRAFT_225485</name>
</gene>
<keyword evidence="8 10" id="KW-0012">Acyltransferase</keyword>
<name>A0A1Y1Y397_9FUNG</name>
<evidence type="ECO:0000256" key="6">
    <source>
        <dbReference type="ARBA" id="ARBA00023139"/>
    </source>
</evidence>
<keyword evidence="7" id="KW-0449">Lipoprotein</keyword>
<dbReference type="PANTHER" id="PTHR22883">
    <property type="entry name" value="ZINC FINGER DHHC DOMAIN CONTAINING PROTEIN"/>
    <property type="match status" value="1"/>
</dbReference>
<feature type="transmembrane region" description="Helical" evidence="10">
    <location>
        <begin position="47"/>
        <end position="69"/>
    </location>
</feature>
<evidence type="ECO:0000259" key="11">
    <source>
        <dbReference type="Pfam" id="PF01529"/>
    </source>
</evidence>
<keyword evidence="13" id="KW-1185">Reference proteome</keyword>
<feature type="transmembrane region" description="Helical" evidence="10">
    <location>
        <begin position="7"/>
        <end position="27"/>
    </location>
</feature>
<dbReference type="GO" id="GO:0006612">
    <property type="term" value="P:protein targeting to membrane"/>
    <property type="evidence" value="ECO:0007669"/>
    <property type="project" value="TreeGrafter"/>
</dbReference>